<evidence type="ECO:0000313" key="7">
    <source>
        <dbReference type="EMBL" id="MDZ7514271.1"/>
    </source>
</evidence>
<dbReference type="Proteomes" id="UP001290894">
    <property type="component" value="Unassembled WGS sequence"/>
</dbReference>
<dbReference type="InterPro" id="IPR050090">
    <property type="entry name" value="Tyrosine_recombinase_XerCD"/>
</dbReference>
<dbReference type="InterPro" id="IPR011010">
    <property type="entry name" value="DNA_brk_join_enz"/>
</dbReference>
<dbReference type="PANTHER" id="PTHR30349:SF41">
    <property type="entry name" value="INTEGRASE_RECOMBINASE PROTEIN MJ0367-RELATED"/>
    <property type="match status" value="1"/>
</dbReference>
<dbReference type="InterPro" id="IPR013762">
    <property type="entry name" value="Integrase-like_cat_sf"/>
</dbReference>
<keyword evidence="8" id="KW-1185">Reference proteome</keyword>
<feature type="domain" description="Tyr recombinase" evidence="6">
    <location>
        <begin position="177"/>
        <end position="395"/>
    </location>
</feature>
<dbReference type="PROSITE" id="PS51898">
    <property type="entry name" value="TYR_RECOMBINASE"/>
    <property type="match status" value="1"/>
</dbReference>
<dbReference type="EMBL" id="JAXUAC010000065">
    <property type="protein sequence ID" value="MDZ7514271.1"/>
    <property type="molecule type" value="Genomic_DNA"/>
</dbReference>
<organism evidence="7 8">
    <name type="scientific">Stenotrophomonas muris</name>
    <dbReference type="NCBI Taxonomy" id="2963283"/>
    <lineage>
        <taxon>Bacteria</taxon>
        <taxon>Pseudomonadati</taxon>
        <taxon>Pseudomonadota</taxon>
        <taxon>Gammaproteobacteria</taxon>
        <taxon>Lysobacterales</taxon>
        <taxon>Lysobacteraceae</taxon>
        <taxon>Stenotrophomonas</taxon>
    </lineage>
</organism>
<evidence type="ECO:0000256" key="5">
    <source>
        <dbReference type="SAM" id="MobiDB-lite"/>
    </source>
</evidence>
<dbReference type="PANTHER" id="PTHR30349">
    <property type="entry name" value="PHAGE INTEGRASE-RELATED"/>
    <property type="match status" value="1"/>
</dbReference>
<gene>
    <name evidence="7" type="ORF">U5F72_20935</name>
</gene>
<proteinExistence type="inferred from homology"/>
<evidence type="ECO:0000256" key="3">
    <source>
        <dbReference type="ARBA" id="ARBA00023125"/>
    </source>
</evidence>
<dbReference type="Pfam" id="PF00589">
    <property type="entry name" value="Phage_integrase"/>
    <property type="match status" value="1"/>
</dbReference>
<protein>
    <submittedName>
        <fullName evidence="7">Tyrosine-type recombinase/integrase</fullName>
    </submittedName>
</protein>
<keyword evidence="2" id="KW-0229">DNA integration</keyword>
<dbReference type="RefSeq" id="WP_197602817.1">
    <property type="nucleotide sequence ID" value="NZ_CP196982.1"/>
</dbReference>
<accession>A0ABU5MND5</accession>
<feature type="region of interest" description="Disordered" evidence="5">
    <location>
        <begin position="355"/>
        <end position="409"/>
    </location>
</feature>
<evidence type="ECO:0000256" key="4">
    <source>
        <dbReference type="ARBA" id="ARBA00023172"/>
    </source>
</evidence>
<evidence type="ECO:0000256" key="2">
    <source>
        <dbReference type="ARBA" id="ARBA00022908"/>
    </source>
</evidence>
<evidence type="ECO:0000256" key="1">
    <source>
        <dbReference type="ARBA" id="ARBA00008857"/>
    </source>
</evidence>
<keyword evidence="3" id="KW-0238">DNA-binding</keyword>
<reference evidence="7 8" key="1">
    <citation type="submission" date="2023-12" db="EMBL/GenBank/DDBJ databases">
        <title>'Antibacterial potential of Stenotrophomonas maltophilia cystic fibrosis isolates' (manuscript under preparation).</title>
        <authorList>
            <person name="Crisan C.V."/>
            <person name="Pettis M."/>
            <person name="Goldberg J.B."/>
        </authorList>
    </citation>
    <scope>NUCLEOTIDE SEQUENCE [LARGE SCALE GENOMIC DNA]</scope>
    <source>
        <strain evidence="7 8">CCV155</strain>
    </source>
</reference>
<keyword evidence="4" id="KW-0233">DNA recombination</keyword>
<evidence type="ECO:0000313" key="8">
    <source>
        <dbReference type="Proteomes" id="UP001290894"/>
    </source>
</evidence>
<dbReference type="InterPro" id="IPR002104">
    <property type="entry name" value="Integrase_catalytic"/>
</dbReference>
<comment type="similarity">
    <text evidence="1">Belongs to the 'phage' integrase family.</text>
</comment>
<name>A0ABU5MND5_9GAMM</name>
<evidence type="ECO:0000259" key="6">
    <source>
        <dbReference type="PROSITE" id="PS51898"/>
    </source>
</evidence>
<sequence>MLLCKESGSPLWHPNLFLVTELRAAGLATNTLEHAARAVMIAHQVFRHLGIDIHDRINDGRLFTLGEVELLTKLVGLRQDELDALSQMDESARAVVSRVVTLEQARMRPTVKAPAQVSANTKGTRMAYIRDYISWLTAGRRLKLEVGHPHSQSLLEATQTFVGLVNARMPSRQSAQASRQGVDAEVRARILEVIDPDSADNPWKNRHVRVRNQLIFLWLLLLGVRNGELLATYASDVNIRAGEVTIVRRPGNPEEPRNSAPLVKTRGRLLALGPDLAELIKGYIMGERAKIKGARRHPYLFVATGTGQPLSKPALNKLFRELRSKVPGLPDDLSPHVLRHTWNDDFSDLMDSQGVAAEDEERMRTQTMGWSPRSKMASHYTKRHVQRKSNEASLEMQAKSFSRPVRRSR</sequence>
<dbReference type="Gene3D" id="1.10.443.10">
    <property type="entry name" value="Intergrase catalytic core"/>
    <property type="match status" value="1"/>
</dbReference>
<comment type="caution">
    <text evidence="7">The sequence shown here is derived from an EMBL/GenBank/DDBJ whole genome shotgun (WGS) entry which is preliminary data.</text>
</comment>
<dbReference type="SUPFAM" id="SSF56349">
    <property type="entry name" value="DNA breaking-rejoining enzymes"/>
    <property type="match status" value="1"/>
</dbReference>